<dbReference type="Pfam" id="PF00005">
    <property type="entry name" value="ABC_tran"/>
    <property type="match status" value="2"/>
</dbReference>
<evidence type="ECO:0000259" key="9">
    <source>
        <dbReference type="PROSITE" id="PS50893"/>
    </source>
</evidence>
<reference evidence="10 11" key="1">
    <citation type="submission" date="2016-10" db="EMBL/GenBank/DDBJ databases">
        <authorList>
            <person name="de Groot N.N."/>
        </authorList>
    </citation>
    <scope>NUCLEOTIDE SEQUENCE [LARGE SCALE GENOMIC DNA]</scope>
    <source>
        <strain evidence="10 11">CGMCC 4.5681</strain>
    </source>
</reference>
<evidence type="ECO:0000256" key="1">
    <source>
        <dbReference type="ARBA" id="ARBA00004202"/>
    </source>
</evidence>
<dbReference type="InterPro" id="IPR027417">
    <property type="entry name" value="P-loop_NTPase"/>
</dbReference>
<evidence type="ECO:0000256" key="6">
    <source>
        <dbReference type="ARBA" id="ARBA00022840"/>
    </source>
</evidence>
<dbReference type="InterPro" id="IPR017871">
    <property type="entry name" value="ABC_transporter-like_CS"/>
</dbReference>
<dbReference type="InterPro" id="IPR003439">
    <property type="entry name" value="ABC_transporter-like_ATP-bd"/>
</dbReference>
<evidence type="ECO:0000256" key="8">
    <source>
        <dbReference type="ARBA" id="ARBA00023136"/>
    </source>
</evidence>
<evidence type="ECO:0000256" key="3">
    <source>
        <dbReference type="ARBA" id="ARBA00022475"/>
    </source>
</evidence>
<dbReference type="GO" id="GO:0005524">
    <property type="term" value="F:ATP binding"/>
    <property type="evidence" value="ECO:0007669"/>
    <property type="project" value="UniProtKB-KW"/>
</dbReference>
<feature type="domain" description="ABC transporter" evidence="9">
    <location>
        <begin position="18"/>
        <end position="253"/>
    </location>
</feature>
<dbReference type="AlphaFoldDB" id="A0A1G9Q797"/>
<keyword evidence="3" id="KW-1003">Cell membrane</keyword>
<keyword evidence="11" id="KW-1185">Reference proteome</keyword>
<evidence type="ECO:0000256" key="2">
    <source>
        <dbReference type="ARBA" id="ARBA00022448"/>
    </source>
</evidence>
<keyword evidence="7" id="KW-1278">Translocase</keyword>
<dbReference type="SUPFAM" id="SSF52540">
    <property type="entry name" value="P-loop containing nucleoside triphosphate hydrolases"/>
    <property type="match status" value="2"/>
</dbReference>
<organism evidence="10 11">
    <name type="scientific">Nonomuraea maritima</name>
    <dbReference type="NCBI Taxonomy" id="683260"/>
    <lineage>
        <taxon>Bacteria</taxon>
        <taxon>Bacillati</taxon>
        <taxon>Actinomycetota</taxon>
        <taxon>Actinomycetes</taxon>
        <taxon>Streptosporangiales</taxon>
        <taxon>Streptosporangiaceae</taxon>
        <taxon>Nonomuraea</taxon>
    </lineage>
</organism>
<dbReference type="PANTHER" id="PTHR43790">
    <property type="entry name" value="CARBOHYDRATE TRANSPORT ATP-BINDING PROTEIN MG119-RELATED"/>
    <property type="match status" value="1"/>
</dbReference>
<name>A0A1G9Q797_9ACTN</name>
<dbReference type="PANTHER" id="PTHR43790:SF9">
    <property type="entry name" value="GALACTOFURANOSE TRANSPORTER ATP-BINDING PROTEIN YTFR"/>
    <property type="match status" value="1"/>
</dbReference>
<sequence>MTKPGDGRGEMALPAPVLTMRGIGKRFPGVTALDGVDLRLLPGEVHALMGENGAGKSTLIKVLTGVHAADAGTVELEGRRVAFAGPLEAQQAGISTVYQEVNLCANLSVAENILLGREPRRRGRIDWKRMRARATELLSRLELSLDVSAPLSSCSLAVQQMVAIARAIDVDARVLILDEPTSSLDAGEVAQLFRVMRRLKDQGIAILFVSHFLDQVYEIADRMTILRNGKLVGEHLTRELSMVRLVALMIGQELAALERLHGAHRTFDRPLVEARGVGRTGAVEPFTLTVHEGEVVGLAGLLGSGRTEIARLLFGADHASTGEMAVGGSPASLRTPRAAMNHKIAFCSENRKADGLIPDLTVRENIILALQATRGWTRPVPREQQDELVGRYIKALKISPPNPEQLVRNLSGGNQQKVVLARWLILEPRLLILDEPTRGIDVGAKTEIQRLVAELSDGGMAVLFISAELEEVLRLSHKVEVLRDRRLVAELPNDERLTTDVLMETIASGGRGR</sequence>
<dbReference type="EMBL" id="FNFB01000037">
    <property type="protein sequence ID" value="SDM06631.1"/>
    <property type="molecule type" value="Genomic_DNA"/>
</dbReference>
<keyword evidence="10" id="KW-0762">Sugar transport</keyword>
<dbReference type="CDD" id="cd03216">
    <property type="entry name" value="ABC_Carb_Monos_I"/>
    <property type="match status" value="1"/>
</dbReference>
<dbReference type="GO" id="GO:0016887">
    <property type="term" value="F:ATP hydrolysis activity"/>
    <property type="evidence" value="ECO:0007669"/>
    <property type="project" value="InterPro"/>
</dbReference>
<keyword evidence="2" id="KW-0813">Transport</keyword>
<keyword evidence="6 10" id="KW-0067">ATP-binding</keyword>
<evidence type="ECO:0000256" key="4">
    <source>
        <dbReference type="ARBA" id="ARBA00022737"/>
    </source>
</evidence>
<evidence type="ECO:0000256" key="5">
    <source>
        <dbReference type="ARBA" id="ARBA00022741"/>
    </source>
</evidence>
<keyword evidence="4" id="KW-0677">Repeat</keyword>
<gene>
    <name evidence="10" type="ORF">SAMN05421874_13749</name>
</gene>
<evidence type="ECO:0000256" key="7">
    <source>
        <dbReference type="ARBA" id="ARBA00022967"/>
    </source>
</evidence>
<dbReference type="RefSeq" id="WP_342672327.1">
    <property type="nucleotide sequence ID" value="NZ_FNFB01000037.1"/>
</dbReference>
<dbReference type="CDD" id="cd03215">
    <property type="entry name" value="ABC_Carb_Monos_II"/>
    <property type="match status" value="1"/>
</dbReference>
<dbReference type="GO" id="GO:0005886">
    <property type="term" value="C:plasma membrane"/>
    <property type="evidence" value="ECO:0007669"/>
    <property type="project" value="UniProtKB-SubCell"/>
</dbReference>
<dbReference type="Proteomes" id="UP000198683">
    <property type="component" value="Unassembled WGS sequence"/>
</dbReference>
<dbReference type="PROSITE" id="PS00211">
    <property type="entry name" value="ABC_TRANSPORTER_1"/>
    <property type="match status" value="1"/>
</dbReference>
<protein>
    <submittedName>
        <fullName evidence="10">Simple sugar transport system ATP-binding protein</fullName>
    </submittedName>
</protein>
<feature type="domain" description="ABC transporter" evidence="9">
    <location>
        <begin position="258"/>
        <end position="509"/>
    </location>
</feature>
<comment type="subcellular location">
    <subcellularLocation>
        <location evidence="1">Cell membrane</location>
        <topology evidence="1">Peripheral membrane protein</topology>
    </subcellularLocation>
</comment>
<accession>A0A1G9Q797</accession>
<evidence type="ECO:0000313" key="10">
    <source>
        <dbReference type="EMBL" id="SDM06631.1"/>
    </source>
</evidence>
<dbReference type="STRING" id="683260.SAMN05421874_13749"/>
<evidence type="ECO:0000313" key="11">
    <source>
        <dbReference type="Proteomes" id="UP000198683"/>
    </source>
</evidence>
<dbReference type="Gene3D" id="3.40.50.300">
    <property type="entry name" value="P-loop containing nucleotide triphosphate hydrolases"/>
    <property type="match status" value="2"/>
</dbReference>
<keyword evidence="5" id="KW-0547">Nucleotide-binding</keyword>
<dbReference type="FunFam" id="3.40.50.300:FF:000127">
    <property type="entry name" value="Ribose import ATP-binding protein RbsA"/>
    <property type="match status" value="1"/>
</dbReference>
<dbReference type="InterPro" id="IPR003593">
    <property type="entry name" value="AAA+_ATPase"/>
</dbReference>
<dbReference type="PROSITE" id="PS50893">
    <property type="entry name" value="ABC_TRANSPORTER_2"/>
    <property type="match status" value="2"/>
</dbReference>
<proteinExistence type="predicted"/>
<dbReference type="InterPro" id="IPR050107">
    <property type="entry name" value="ABC_carbohydrate_import_ATPase"/>
</dbReference>
<keyword evidence="8" id="KW-0472">Membrane</keyword>
<dbReference type="SMART" id="SM00382">
    <property type="entry name" value="AAA"/>
    <property type="match status" value="2"/>
</dbReference>